<evidence type="ECO:0000313" key="9">
    <source>
        <dbReference type="Proteomes" id="UP000620366"/>
    </source>
</evidence>
<dbReference type="InterPro" id="IPR011701">
    <property type="entry name" value="MFS"/>
</dbReference>
<evidence type="ECO:0000256" key="6">
    <source>
        <dbReference type="SAM" id="Phobius"/>
    </source>
</evidence>
<evidence type="ECO:0000256" key="2">
    <source>
        <dbReference type="ARBA" id="ARBA00022448"/>
    </source>
</evidence>
<dbReference type="Proteomes" id="UP000620366">
    <property type="component" value="Unassembled WGS sequence"/>
</dbReference>
<feature type="transmembrane region" description="Helical" evidence="6">
    <location>
        <begin position="106"/>
        <end position="128"/>
    </location>
</feature>
<keyword evidence="4 6" id="KW-1133">Transmembrane helix</keyword>
<dbReference type="Pfam" id="PF07690">
    <property type="entry name" value="MFS_1"/>
    <property type="match status" value="1"/>
</dbReference>
<dbReference type="RefSeq" id="WP_249299583.1">
    <property type="nucleotide sequence ID" value="NZ_JACRSP010000002.1"/>
</dbReference>
<feature type="transmembrane region" description="Helical" evidence="6">
    <location>
        <begin position="46"/>
        <end position="68"/>
    </location>
</feature>
<keyword evidence="5 6" id="KW-0472">Membrane</keyword>
<protein>
    <submittedName>
        <fullName evidence="8">MFS transporter</fullName>
    </submittedName>
</protein>
<accession>A0A926DC46</accession>
<feature type="transmembrane region" description="Helical" evidence="6">
    <location>
        <begin position="278"/>
        <end position="296"/>
    </location>
</feature>
<keyword evidence="2" id="KW-0813">Transport</keyword>
<feature type="transmembrane region" description="Helical" evidence="6">
    <location>
        <begin position="214"/>
        <end position="237"/>
    </location>
</feature>
<evidence type="ECO:0000256" key="4">
    <source>
        <dbReference type="ARBA" id="ARBA00022989"/>
    </source>
</evidence>
<organism evidence="8 9">
    <name type="scientific">Feifania hominis</name>
    <dbReference type="NCBI Taxonomy" id="2763660"/>
    <lineage>
        <taxon>Bacteria</taxon>
        <taxon>Bacillati</taxon>
        <taxon>Bacillota</taxon>
        <taxon>Clostridia</taxon>
        <taxon>Eubacteriales</taxon>
        <taxon>Feifaniaceae</taxon>
        <taxon>Feifania</taxon>
    </lineage>
</organism>
<keyword evidence="3 6" id="KW-0812">Transmembrane</keyword>
<evidence type="ECO:0000313" key="8">
    <source>
        <dbReference type="EMBL" id="MBC8535838.1"/>
    </source>
</evidence>
<dbReference type="GO" id="GO:0005886">
    <property type="term" value="C:plasma membrane"/>
    <property type="evidence" value="ECO:0007669"/>
    <property type="project" value="UniProtKB-SubCell"/>
</dbReference>
<dbReference type="InterPro" id="IPR052714">
    <property type="entry name" value="MFS_Exporter"/>
</dbReference>
<feature type="transmembrane region" description="Helical" evidence="6">
    <location>
        <begin position="249"/>
        <end position="266"/>
    </location>
</feature>
<reference evidence="8" key="1">
    <citation type="submission" date="2020-08" db="EMBL/GenBank/DDBJ databases">
        <title>Genome public.</title>
        <authorList>
            <person name="Liu C."/>
            <person name="Sun Q."/>
        </authorList>
    </citation>
    <scope>NUCLEOTIDE SEQUENCE</scope>
    <source>
        <strain evidence="8">BX7</strain>
    </source>
</reference>
<dbReference type="InterPro" id="IPR020846">
    <property type="entry name" value="MFS_dom"/>
</dbReference>
<keyword evidence="9" id="KW-1185">Reference proteome</keyword>
<comment type="caution">
    <text evidence="8">The sequence shown here is derived from an EMBL/GenBank/DDBJ whole genome shotgun (WGS) entry which is preliminary data.</text>
</comment>
<evidence type="ECO:0000256" key="3">
    <source>
        <dbReference type="ARBA" id="ARBA00022692"/>
    </source>
</evidence>
<dbReference type="Gene3D" id="1.20.1250.20">
    <property type="entry name" value="MFS general substrate transporter like domains"/>
    <property type="match status" value="1"/>
</dbReference>
<feature type="transmembrane region" description="Helical" evidence="6">
    <location>
        <begin position="368"/>
        <end position="389"/>
    </location>
</feature>
<dbReference type="EMBL" id="JACRSP010000002">
    <property type="protein sequence ID" value="MBC8535838.1"/>
    <property type="molecule type" value="Genomic_DNA"/>
</dbReference>
<dbReference type="PANTHER" id="PTHR23531:SF1">
    <property type="entry name" value="QUINOLENE RESISTANCE PROTEIN NORA"/>
    <property type="match status" value="1"/>
</dbReference>
<evidence type="ECO:0000256" key="5">
    <source>
        <dbReference type="ARBA" id="ARBA00023136"/>
    </source>
</evidence>
<evidence type="ECO:0000256" key="1">
    <source>
        <dbReference type="ARBA" id="ARBA00004651"/>
    </source>
</evidence>
<dbReference type="GO" id="GO:0022857">
    <property type="term" value="F:transmembrane transporter activity"/>
    <property type="evidence" value="ECO:0007669"/>
    <property type="project" value="InterPro"/>
</dbReference>
<name>A0A926DC46_9FIRM</name>
<feature type="transmembrane region" description="Helical" evidence="6">
    <location>
        <begin position="302"/>
        <end position="327"/>
    </location>
</feature>
<feature type="domain" description="Major facilitator superfamily (MFS) profile" evidence="7">
    <location>
        <begin position="15"/>
        <end position="390"/>
    </location>
</feature>
<feature type="transmembrane region" description="Helical" evidence="6">
    <location>
        <begin position="140"/>
        <end position="161"/>
    </location>
</feature>
<feature type="transmembrane region" description="Helical" evidence="6">
    <location>
        <begin position="80"/>
        <end position="100"/>
    </location>
</feature>
<evidence type="ECO:0000259" key="7">
    <source>
        <dbReference type="PROSITE" id="PS50850"/>
    </source>
</evidence>
<dbReference type="SUPFAM" id="SSF103473">
    <property type="entry name" value="MFS general substrate transporter"/>
    <property type="match status" value="1"/>
</dbReference>
<dbReference type="AlphaFoldDB" id="A0A926DC46"/>
<feature type="transmembrane region" description="Helical" evidence="6">
    <location>
        <begin position="16"/>
        <end position="40"/>
    </location>
</feature>
<proteinExistence type="predicted"/>
<feature type="transmembrane region" description="Helical" evidence="6">
    <location>
        <begin position="339"/>
        <end position="356"/>
    </location>
</feature>
<feature type="transmembrane region" description="Helical" evidence="6">
    <location>
        <begin position="167"/>
        <end position="193"/>
    </location>
</feature>
<gene>
    <name evidence="8" type="ORF">H8695_03925</name>
</gene>
<sequence>MSEEPRSGQGRFPASFWLLSVSSMLAGGYAIMLLSLTLMYGNDSGYSSAAAGFLSSVFAFSSLGARPFTGLWCDRRSKRALLILAAAGFAVTPVGFLLHAPYGVLVAVRIVQGICLSVATTAAGALATELIPRGRFTEGIGYYGIGMAASSAIAPGVGLWLHSSFGYLGVFLFSSILGVAVIALTLPVAVPAARREQGTVRARGSFLREMVEPTALFATAVTLVLSVAQVTVMQFLSYFTGEWGMSGTGLFYPVSAVAVIGLRAGAGQLRRWASERRILFAGFLLLIAAYGGLSLFHPSAVLLAALALFYGLGHSMSGMVLNSMAVADAPPERVGAANATYLSASDLGYALGPILWNVYCAQSGYRSMFAIAAVLVTAMLLVVCANFSIKKRETETGK</sequence>
<comment type="subcellular location">
    <subcellularLocation>
        <location evidence="1">Cell membrane</location>
        <topology evidence="1">Multi-pass membrane protein</topology>
    </subcellularLocation>
</comment>
<dbReference type="InterPro" id="IPR036259">
    <property type="entry name" value="MFS_trans_sf"/>
</dbReference>
<dbReference type="PROSITE" id="PS50850">
    <property type="entry name" value="MFS"/>
    <property type="match status" value="1"/>
</dbReference>
<dbReference type="PANTHER" id="PTHR23531">
    <property type="entry name" value="QUINOLENE RESISTANCE PROTEIN NORA"/>
    <property type="match status" value="1"/>
</dbReference>